<feature type="transmembrane region" description="Helical" evidence="1">
    <location>
        <begin position="269"/>
        <end position="291"/>
    </location>
</feature>
<feature type="transmembrane region" description="Helical" evidence="1">
    <location>
        <begin position="41"/>
        <end position="67"/>
    </location>
</feature>
<dbReference type="SUPFAM" id="SSF53335">
    <property type="entry name" value="S-adenosyl-L-methionine-dependent methyltransferases"/>
    <property type="match status" value="1"/>
</dbReference>
<feature type="transmembrane region" description="Helical" evidence="1">
    <location>
        <begin position="88"/>
        <end position="112"/>
    </location>
</feature>
<gene>
    <name evidence="3" type="ORF">KCG34_07630</name>
</gene>
<keyword evidence="1" id="KW-0472">Membrane</keyword>
<organism evidence="3 4">
    <name type="scientific">Phenylobacterium montanum</name>
    <dbReference type="NCBI Taxonomy" id="2823693"/>
    <lineage>
        <taxon>Bacteria</taxon>
        <taxon>Pseudomonadati</taxon>
        <taxon>Pseudomonadota</taxon>
        <taxon>Alphaproteobacteria</taxon>
        <taxon>Caulobacterales</taxon>
        <taxon>Caulobacteraceae</taxon>
        <taxon>Phenylobacterium</taxon>
    </lineage>
</organism>
<dbReference type="Proteomes" id="UP000676409">
    <property type="component" value="Chromosome"/>
</dbReference>
<dbReference type="AlphaFoldDB" id="A0A975IXT0"/>
<proteinExistence type="predicted"/>
<evidence type="ECO:0000259" key="2">
    <source>
        <dbReference type="Pfam" id="PF08241"/>
    </source>
</evidence>
<dbReference type="GO" id="GO:0032259">
    <property type="term" value="P:methylation"/>
    <property type="evidence" value="ECO:0007669"/>
    <property type="project" value="UniProtKB-KW"/>
</dbReference>
<keyword evidence="1" id="KW-0812">Transmembrane</keyword>
<reference evidence="3" key="1">
    <citation type="submission" date="2021-04" db="EMBL/GenBank/DDBJ databases">
        <title>The complete genome sequence of Caulobacter sp. S6.</title>
        <authorList>
            <person name="Tang Y."/>
            <person name="Ouyang W."/>
            <person name="Liu Q."/>
            <person name="Huang B."/>
            <person name="Guo Z."/>
            <person name="Lei P."/>
        </authorList>
    </citation>
    <scope>NUCLEOTIDE SEQUENCE</scope>
    <source>
        <strain evidence="3">S6</strain>
    </source>
</reference>
<dbReference type="CDD" id="cd02440">
    <property type="entry name" value="AdoMet_MTases"/>
    <property type="match status" value="1"/>
</dbReference>
<keyword evidence="3" id="KW-0489">Methyltransferase</keyword>
<evidence type="ECO:0000313" key="4">
    <source>
        <dbReference type="Proteomes" id="UP000676409"/>
    </source>
</evidence>
<feature type="transmembrane region" description="Helical" evidence="1">
    <location>
        <begin position="17"/>
        <end position="35"/>
    </location>
</feature>
<dbReference type="EMBL" id="CP073078">
    <property type="protein sequence ID" value="QUD89731.1"/>
    <property type="molecule type" value="Genomic_DNA"/>
</dbReference>
<dbReference type="PANTHER" id="PTHR43591">
    <property type="entry name" value="METHYLTRANSFERASE"/>
    <property type="match status" value="1"/>
</dbReference>
<dbReference type="Pfam" id="PF08241">
    <property type="entry name" value="Methyltransf_11"/>
    <property type="match status" value="1"/>
</dbReference>
<keyword evidence="3" id="KW-0808">Transferase</keyword>
<dbReference type="KEGG" id="caul:KCG34_07630"/>
<evidence type="ECO:0000313" key="3">
    <source>
        <dbReference type="EMBL" id="QUD89731.1"/>
    </source>
</evidence>
<dbReference type="InterPro" id="IPR029063">
    <property type="entry name" value="SAM-dependent_MTases_sf"/>
</dbReference>
<sequence>MADGKAGPMAHHAHSHFWIFGLVGLAAGAALMIYVPHLKAVSASLILFAGFHLVGAVVILSSLYFGGLRDHFRRARKNRAASGDRLDFGWGPGWMNGLGIAALIALAAAVAVQVSAPGLWPLAFALVALACLFLAGNSIMRGFRRQDQAVLPMVDLLRGEADVVMDAGCGAGRTSIALGRIVRGGHIIAVDRFDAGYIDDGGRALLERNLQLAGLSDKVTIESGDLTALPFGEGDFDSIASTHVYDHLGDGKAKGLAEAFRVLKPGGRFLMAIWVPGMSMFAVANVLSMFLTPKSAWRAMAKAAGFEIVEEGAFNHAWYLLLQKPGPRGAAA</sequence>
<feature type="domain" description="Methyltransferase type 11" evidence="2">
    <location>
        <begin position="166"/>
        <end position="270"/>
    </location>
</feature>
<dbReference type="GO" id="GO:0008757">
    <property type="term" value="F:S-adenosylmethionine-dependent methyltransferase activity"/>
    <property type="evidence" value="ECO:0007669"/>
    <property type="project" value="InterPro"/>
</dbReference>
<dbReference type="PANTHER" id="PTHR43591:SF109">
    <property type="entry name" value="METHYLTRANSFERASE TYPE 11 DOMAIN-CONTAINING PROTEIN"/>
    <property type="match status" value="1"/>
</dbReference>
<dbReference type="RefSeq" id="WP_211939783.1">
    <property type="nucleotide sequence ID" value="NZ_CP073078.1"/>
</dbReference>
<protein>
    <submittedName>
        <fullName evidence="3">Methyltransferase domain-containing protein</fullName>
    </submittedName>
</protein>
<name>A0A975IXT0_9CAUL</name>
<feature type="transmembrane region" description="Helical" evidence="1">
    <location>
        <begin position="118"/>
        <end position="136"/>
    </location>
</feature>
<dbReference type="Gene3D" id="3.40.50.150">
    <property type="entry name" value="Vaccinia Virus protein VP39"/>
    <property type="match status" value="1"/>
</dbReference>
<keyword evidence="4" id="KW-1185">Reference proteome</keyword>
<dbReference type="InterPro" id="IPR013216">
    <property type="entry name" value="Methyltransf_11"/>
</dbReference>
<keyword evidence="1" id="KW-1133">Transmembrane helix</keyword>
<accession>A0A975IXT0</accession>
<evidence type="ECO:0000256" key="1">
    <source>
        <dbReference type="SAM" id="Phobius"/>
    </source>
</evidence>